<gene>
    <name evidence="1" type="ORF">SGN30_25690</name>
</gene>
<reference evidence="1" key="1">
    <citation type="submission" date="2023-11" db="EMBL/GenBank/DDBJ databases">
        <title>Identification and selenium tolerance of Delftia acidovorans R3-25.</title>
        <authorList>
            <person name="Zhang S."/>
            <person name="Liu Y."/>
            <person name="Guo Y."/>
        </authorList>
    </citation>
    <scope>NUCLEOTIDE SEQUENCE</scope>
    <source>
        <strain evidence="1">R3-25</strain>
    </source>
</reference>
<protein>
    <submittedName>
        <fullName evidence="1">Uncharacterized protein</fullName>
    </submittedName>
</protein>
<organism evidence="1 2">
    <name type="scientific">Delftia acidovorans</name>
    <name type="common">Pseudomonas acidovorans</name>
    <name type="synonym">Comamonas acidovorans</name>
    <dbReference type="NCBI Taxonomy" id="80866"/>
    <lineage>
        <taxon>Bacteria</taxon>
        <taxon>Pseudomonadati</taxon>
        <taxon>Pseudomonadota</taxon>
        <taxon>Betaproteobacteria</taxon>
        <taxon>Burkholderiales</taxon>
        <taxon>Comamonadaceae</taxon>
        <taxon>Delftia</taxon>
    </lineage>
</organism>
<dbReference type="EMBL" id="JAWWMZ010000013">
    <property type="protein sequence ID" value="MDX4956819.1"/>
    <property type="molecule type" value="Genomic_DNA"/>
</dbReference>
<dbReference type="Proteomes" id="UP001287445">
    <property type="component" value="Unassembled WGS sequence"/>
</dbReference>
<accession>A0AAJ2V9D2</accession>
<evidence type="ECO:0000313" key="2">
    <source>
        <dbReference type="Proteomes" id="UP001287445"/>
    </source>
</evidence>
<dbReference type="AlphaFoldDB" id="A0AAJ2V9D2"/>
<name>A0AAJ2V9D2_DELAC</name>
<sequence length="226" mass="24489">MKHAAAKPSRKKIAKADRALFLQAAEALKQAAMTDETHRHSGESDRLLRIASDVARHAAQPGSMCDLQNTAFDVAACINSARLVPGDAESGPRTRLLAEAAQALAQISETPVDGIVFPRTTLHELQARLDTGATPSQWRELAREANYEVQQLAQVLMQMGDHQNTESHIVAHGMAARISQLSEIVYVAAALHGEHRDEWGSQTLRDVRDVFEGGMGRICGDPPDGA</sequence>
<dbReference type="RefSeq" id="WP_319076344.1">
    <property type="nucleotide sequence ID" value="NZ_JAWWMZ010000013.1"/>
</dbReference>
<evidence type="ECO:0000313" key="1">
    <source>
        <dbReference type="EMBL" id="MDX4956819.1"/>
    </source>
</evidence>
<proteinExistence type="predicted"/>
<comment type="caution">
    <text evidence="1">The sequence shown here is derived from an EMBL/GenBank/DDBJ whole genome shotgun (WGS) entry which is preliminary data.</text>
</comment>